<keyword evidence="2 7" id="KW-0813">Transport</keyword>
<evidence type="ECO:0000256" key="7">
    <source>
        <dbReference type="RuleBase" id="RU363032"/>
    </source>
</evidence>
<dbReference type="SUPFAM" id="SSF161098">
    <property type="entry name" value="MetI-like"/>
    <property type="match status" value="1"/>
</dbReference>
<dbReference type="GeneID" id="66893561"/>
<dbReference type="CDD" id="cd06261">
    <property type="entry name" value="TM_PBP2"/>
    <property type="match status" value="1"/>
</dbReference>
<comment type="similarity">
    <text evidence="7">Belongs to the binding-protein-dependent transport system permease family.</text>
</comment>
<dbReference type="EMBL" id="BX572601">
    <property type="protein sequence ID" value="CAE27939.1"/>
    <property type="molecule type" value="Genomic_DNA"/>
</dbReference>
<feature type="transmembrane region" description="Helical" evidence="7">
    <location>
        <begin position="197"/>
        <end position="227"/>
    </location>
</feature>
<reference evidence="9 11" key="2">
    <citation type="journal article" date="2004" name="Nat. Biotechnol.">
        <title>Complete genome sequence of the metabolically versatile photosynthetic bacterium Rhodopseudomonas palustris.</title>
        <authorList>
            <person name="Larimer F.W."/>
            <person name="Chain P."/>
            <person name="Hauser L."/>
            <person name="Lamerdin J."/>
            <person name="Malfatti S."/>
            <person name="Do L."/>
            <person name="Land M.L."/>
            <person name="Pelletier D.A."/>
            <person name="Beatty J.T."/>
            <person name="Lang A.S."/>
            <person name="Tabita F.R."/>
            <person name="Gibson J.L."/>
            <person name="Hanson T.E."/>
            <person name="Bobst C."/>
            <person name="Torres J.L."/>
            <person name="Peres C."/>
            <person name="Harrison F.H."/>
            <person name="Gibson J."/>
            <person name="Harwood C.S."/>
        </authorList>
    </citation>
    <scope>NUCLEOTIDE SEQUENCE [LARGE SCALE GENOMIC DNA]</scope>
    <source>
        <strain evidence="11">ATCC BAA-98 / CGA009</strain>
        <strain evidence="9">CGA009</strain>
    </source>
</reference>
<dbReference type="Pfam" id="PF00528">
    <property type="entry name" value="BPD_transp_1"/>
    <property type="match status" value="1"/>
</dbReference>
<keyword evidence="6 7" id="KW-0472">Membrane</keyword>
<dbReference type="Proteomes" id="UP000001426">
    <property type="component" value="Chromosome"/>
</dbReference>
<dbReference type="PANTHER" id="PTHR30151">
    <property type="entry name" value="ALKANE SULFONATE ABC TRANSPORTER-RELATED, MEMBRANE SUBUNIT"/>
    <property type="match status" value="1"/>
</dbReference>
<evidence type="ECO:0000256" key="5">
    <source>
        <dbReference type="ARBA" id="ARBA00022989"/>
    </source>
</evidence>
<dbReference type="HOGENOM" id="CLU_046113_2_2_5"/>
<feature type="domain" description="ABC transmembrane type-1" evidence="8">
    <location>
        <begin position="91"/>
        <end position="271"/>
    </location>
</feature>
<dbReference type="InterPro" id="IPR035906">
    <property type="entry name" value="MetI-like_sf"/>
</dbReference>
<name>Q6N6W6_RHOPA</name>
<dbReference type="EMBL" id="CP116810">
    <property type="protein sequence ID" value="WCL92657.1"/>
    <property type="molecule type" value="Genomic_DNA"/>
</dbReference>
<keyword evidence="11" id="KW-1185">Reference proteome</keyword>
<dbReference type="Gene3D" id="1.10.3720.10">
    <property type="entry name" value="MetI-like"/>
    <property type="match status" value="1"/>
</dbReference>
<evidence type="ECO:0000313" key="10">
    <source>
        <dbReference type="EMBL" id="WCL92657.1"/>
    </source>
</evidence>
<dbReference type="PROSITE" id="PS50928">
    <property type="entry name" value="ABC_TM1"/>
    <property type="match status" value="1"/>
</dbReference>
<keyword evidence="5 7" id="KW-1133">Transmembrane helix</keyword>
<proteinExistence type="inferred from homology"/>
<dbReference type="PhylomeDB" id="Q6N6W6"/>
<sequence>MTSATDVASRPGGTAIRSNRETISLAQRLVVTFDTHLGRTALQALAVVAFFLLWELGVRMGWISEFLVGKPSGIWARFETQLLDGSLFVDSGYTLYEALIGFVVGTIVGSVLGLAMWYSIFVARMVEPFIVALNSVPKIALAPVILLWFGTGLLSKVVLVVSMTALVALIAAYQAAKDSDKDLQSLMLSMGGSKHQIFYSVVVPSSLPAIIATFRINIGFALVGAVVGEFISSKRGLGHLVYNASSLYDLNSVWVGLFVLMFMGFVLYHAIDALERYLLPWKQDTGHVRIQA</sequence>
<feature type="transmembrane region" description="Helical" evidence="7">
    <location>
        <begin position="93"/>
        <end position="117"/>
    </location>
</feature>
<dbReference type="InterPro" id="IPR000515">
    <property type="entry name" value="MetI-like"/>
</dbReference>
<evidence type="ECO:0000313" key="11">
    <source>
        <dbReference type="Proteomes" id="UP000001426"/>
    </source>
</evidence>
<keyword evidence="3" id="KW-1003">Cell membrane</keyword>
<reference evidence="10" key="1">
    <citation type="submission" date="2003-07" db="EMBL/GenBank/DDBJ databases">
        <authorList>
            <consortium name="Rhodopseudomonas genome consortium"/>
            <person name="Larimer F."/>
            <person name="Harwood C."/>
        </authorList>
    </citation>
    <scope>NUCLEOTIDE SEQUENCE</scope>
    <source>
        <strain evidence="10">CGA009</strain>
    </source>
</reference>
<comment type="subcellular location">
    <subcellularLocation>
        <location evidence="1 7">Cell membrane</location>
        <topology evidence="1 7">Multi-pass membrane protein</topology>
    </subcellularLocation>
</comment>
<dbReference type="STRING" id="258594.RPA2498"/>
<dbReference type="AlphaFoldDB" id="Q6N6W6"/>
<evidence type="ECO:0000256" key="6">
    <source>
        <dbReference type="ARBA" id="ARBA00023136"/>
    </source>
</evidence>
<dbReference type="RefSeq" id="WP_011158048.1">
    <property type="nucleotide sequence ID" value="NZ_CP116810.1"/>
</dbReference>
<feature type="transmembrane region" description="Helical" evidence="7">
    <location>
        <begin position="157"/>
        <end position="176"/>
    </location>
</feature>
<evidence type="ECO:0000256" key="1">
    <source>
        <dbReference type="ARBA" id="ARBA00004651"/>
    </source>
</evidence>
<dbReference type="PANTHER" id="PTHR30151:SF19">
    <property type="entry name" value="ABC TRANSPORTER PERMEASE"/>
    <property type="match status" value="1"/>
</dbReference>
<evidence type="ECO:0000256" key="3">
    <source>
        <dbReference type="ARBA" id="ARBA00022475"/>
    </source>
</evidence>
<evidence type="ECO:0000256" key="4">
    <source>
        <dbReference type="ARBA" id="ARBA00022692"/>
    </source>
</evidence>
<dbReference type="eggNOG" id="COG0600">
    <property type="taxonomic scope" value="Bacteria"/>
</dbReference>
<protein>
    <submittedName>
        <fullName evidence="10">ABC transporter permease</fullName>
    </submittedName>
    <submittedName>
        <fullName evidence="9">Possible ABC transporter, permease protein</fullName>
    </submittedName>
</protein>
<gene>
    <name evidence="9" type="ordered locus">RPA2498</name>
    <name evidence="10" type="ORF">TX73_012910</name>
</gene>
<dbReference type="GO" id="GO:0005886">
    <property type="term" value="C:plasma membrane"/>
    <property type="evidence" value="ECO:0007669"/>
    <property type="project" value="UniProtKB-SubCell"/>
</dbReference>
<organism evidence="9">
    <name type="scientific">Rhodopseudomonas palustris (strain ATCC BAA-98 / CGA009)</name>
    <dbReference type="NCBI Taxonomy" id="258594"/>
    <lineage>
        <taxon>Bacteria</taxon>
        <taxon>Pseudomonadati</taxon>
        <taxon>Pseudomonadota</taxon>
        <taxon>Alphaproteobacteria</taxon>
        <taxon>Hyphomicrobiales</taxon>
        <taxon>Nitrobacteraceae</taxon>
        <taxon>Rhodopseudomonas</taxon>
    </lineage>
</organism>
<keyword evidence="4 7" id="KW-0812">Transmembrane</keyword>
<feature type="transmembrane region" description="Helical" evidence="7">
    <location>
        <begin position="42"/>
        <end position="62"/>
    </location>
</feature>
<dbReference type="GO" id="GO:0055085">
    <property type="term" value="P:transmembrane transport"/>
    <property type="evidence" value="ECO:0007669"/>
    <property type="project" value="InterPro"/>
</dbReference>
<accession>Q6N6W6</accession>
<reference evidence="10" key="3">
    <citation type="submission" date="2022-12" db="EMBL/GenBank/DDBJ databases">
        <title>Complete genome sequence of Rhodopseudomonas palustris CGA0092 and corrections to the R. palustris CGA009 genome sequence.</title>
        <authorList>
            <person name="Mazny B.R."/>
            <person name="Sheff O.F."/>
            <person name="LaSarre B."/>
            <person name="McKinlay A."/>
            <person name="McKinlay J.B."/>
        </authorList>
    </citation>
    <scope>NUCLEOTIDE SEQUENCE</scope>
    <source>
        <strain evidence="10">CGA009</strain>
    </source>
</reference>
<dbReference type="KEGG" id="rpa:TX73_012910"/>
<evidence type="ECO:0000256" key="2">
    <source>
        <dbReference type="ARBA" id="ARBA00022448"/>
    </source>
</evidence>
<evidence type="ECO:0000313" key="9">
    <source>
        <dbReference type="EMBL" id="CAE27939.1"/>
    </source>
</evidence>
<evidence type="ECO:0000259" key="8">
    <source>
        <dbReference type="PROSITE" id="PS50928"/>
    </source>
</evidence>
<feature type="transmembrane region" description="Helical" evidence="7">
    <location>
        <begin position="253"/>
        <end position="271"/>
    </location>
</feature>
<feature type="transmembrane region" description="Helical" evidence="7">
    <location>
        <begin position="129"/>
        <end position="151"/>
    </location>
</feature>